<name>A0A1T5L9Z7_9BACT</name>
<dbReference type="EMBL" id="FUZU01000002">
    <property type="protein sequence ID" value="SKC72876.1"/>
    <property type="molecule type" value="Genomic_DNA"/>
</dbReference>
<dbReference type="STRING" id="688867.SAMN05660236_2825"/>
<organism evidence="7 8">
    <name type="scientific">Ohtaekwangia koreensis</name>
    <dbReference type="NCBI Taxonomy" id="688867"/>
    <lineage>
        <taxon>Bacteria</taxon>
        <taxon>Pseudomonadati</taxon>
        <taxon>Bacteroidota</taxon>
        <taxon>Cytophagia</taxon>
        <taxon>Cytophagales</taxon>
        <taxon>Fulvivirgaceae</taxon>
        <taxon>Ohtaekwangia</taxon>
    </lineage>
</organism>
<proteinExistence type="inferred from homology"/>
<evidence type="ECO:0000256" key="1">
    <source>
        <dbReference type="ARBA" id="ARBA00010641"/>
    </source>
</evidence>
<keyword evidence="2" id="KW-0805">Transcription regulation</keyword>
<evidence type="ECO:0000313" key="8">
    <source>
        <dbReference type="Proteomes" id="UP000190961"/>
    </source>
</evidence>
<dbReference type="Gene3D" id="1.10.1740.10">
    <property type="match status" value="1"/>
</dbReference>
<dbReference type="Proteomes" id="UP000190961">
    <property type="component" value="Unassembled WGS sequence"/>
</dbReference>
<dbReference type="InterPro" id="IPR007627">
    <property type="entry name" value="RNA_pol_sigma70_r2"/>
</dbReference>
<comment type="similarity">
    <text evidence="1">Belongs to the sigma-70 factor family. ECF subfamily.</text>
</comment>
<dbReference type="PANTHER" id="PTHR43133:SF45">
    <property type="entry name" value="RNA POLYMERASE ECF-TYPE SIGMA FACTOR"/>
    <property type="match status" value="1"/>
</dbReference>
<keyword evidence="4" id="KW-0804">Transcription</keyword>
<dbReference type="AlphaFoldDB" id="A0A1T5L9Z7"/>
<dbReference type="GO" id="GO:0016987">
    <property type="term" value="F:sigma factor activity"/>
    <property type="evidence" value="ECO:0007669"/>
    <property type="project" value="UniProtKB-KW"/>
</dbReference>
<dbReference type="SUPFAM" id="SSF88946">
    <property type="entry name" value="Sigma2 domain of RNA polymerase sigma factors"/>
    <property type="match status" value="1"/>
</dbReference>
<dbReference type="Pfam" id="PF04542">
    <property type="entry name" value="Sigma70_r2"/>
    <property type="match status" value="1"/>
</dbReference>
<keyword evidence="8" id="KW-1185">Reference proteome</keyword>
<evidence type="ECO:0000256" key="3">
    <source>
        <dbReference type="ARBA" id="ARBA00023082"/>
    </source>
</evidence>
<dbReference type="InterPro" id="IPR036388">
    <property type="entry name" value="WH-like_DNA-bd_sf"/>
</dbReference>
<evidence type="ECO:0000256" key="2">
    <source>
        <dbReference type="ARBA" id="ARBA00023015"/>
    </source>
</evidence>
<dbReference type="NCBIfam" id="TIGR02937">
    <property type="entry name" value="sigma70-ECF"/>
    <property type="match status" value="1"/>
</dbReference>
<feature type="domain" description="RNA polymerase sigma factor 70 region 4 type 2" evidence="6">
    <location>
        <begin position="108"/>
        <end position="159"/>
    </location>
</feature>
<dbReference type="GO" id="GO:0006352">
    <property type="term" value="P:DNA-templated transcription initiation"/>
    <property type="evidence" value="ECO:0007669"/>
    <property type="project" value="InterPro"/>
</dbReference>
<evidence type="ECO:0000259" key="5">
    <source>
        <dbReference type="Pfam" id="PF04542"/>
    </source>
</evidence>
<dbReference type="InterPro" id="IPR013324">
    <property type="entry name" value="RNA_pol_sigma_r3/r4-like"/>
</dbReference>
<dbReference type="Pfam" id="PF08281">
    <property type="entry name" value="Sigma70_r4_2"/>
    <property type="match status" value="1"/>
</dbReference>
<dbReference type="RefSeq" id="WP_221408950.1">
    <property type="nucleotide sequence ID" value="NZ_FUZU01000002.1"/>
</dbReference>
<dbReference type="InterPro" id="IPR014284">
    <property type="entry name" value="RNA_pol_sigma-70_dom"/>
</dbReference>
<dbReference type="GO" id="GO:0003677">
    <property type="term" value="F:DNA binding"/>
    <property type="evidence" value="ECO:0007669"/>
    <property type="project" value="InterPro"/>
</dbReference>
<gene>
    <name evidence="7" type="ORF">SAMN05660236_2825</name>
</gene>
<keyword evidence="3" id="KW-0731">Sigma factor</keyword>
<feature type="domain" description="RNA polymerase sigma-70 region 2" evidence="5">
    <location>
        <begin position="14"/>
        <end position="80"/>
    </location>
</feature>
<dbReference type="PANTHER" id="PTHR43133">
    <property type="entry name" value="RNA POLYMERASE ECF-TYPE SIGMA FACTO"/>
    <property type="match status" value="1"/>
</dbReference>
<evidence type="ECO:0000256" key="4">
    <source>
        <dbReference type="ARBA" id="ARBA00023163"/>
    </source>
</evidence>
<reference evidence="7 8" key="1">
    <citation type="submission" date="2017-02" db="EMBL/GenBank/DDBJ databases">
        <authorList>
            <person name="Peterson S.W."/>
        </authorList>
    </citation>
    <scope>NUCLEOTIDE SEQUENCE [LARGE SCALE GENOMIC DNA]</scope>
    <source>
        <strain evidence="7 8">DSM 25262</strain>
    </source>
</reference>
<accession>A0A1T5L9Z7</accession>
<dbReference type="Gene3D" id="1.10.10.10">
    <property type="entry name" value="Winged helix-like DNA-binding domain superfamily/Winged helix DNA-binding domain"/>
    <property type="match status" value="1"/>
</dbReference>
<evidence type="ECO:0000313" key="7">
    <source>
        <dbReference type="EMBL" id="SKC72876.1"/>
    </source>
</evidence>
<sequence>MSELLNADKEFAALYSTYSKNIYYLCMSYCNDADIAKDLLQDTFISVWKNKDKFRGDSQIGTWIYRIAVNTCLGYIRQDKKSKTVSLEDHSVEEKMDENSAGEERAIQLLYEAIQQLEEADRLIISMVLQELPYDQIAQAIGIREGTLRVKIYRIKQQLATIYSAIENK</sequence>
<dbReference type="InterPro" id="IPR039425">
    <property type="entry name" value="RNA_pol_sigma-70-like"/>
</dbReference>
<dbReference type="SUPFAM" id="SSF88659">
    <property type="entry name" value="Sigma3 and sigma4 domains of RNA polymerase sigma factors"/>
    <property type="match status" value="1"/>
</dbReference>
<dbReference type="InterPro" id="IPR013325">
    <property type="entry name" value="RNA_pol_sigma_r2"/>
</dbReference>
<protein>
    <submittedName>
        <fullName evidence="7">RNA polymerase sigma-70 factor, ECF subfamily</fullName>
    </submittedName>
</protein>
<dbReference type="InterPro" id="IPR013249">
    <property type="entry name" value="RNA_pol_sigma70_r4_t2"/>
</dbReference>
<evidence type="ECO:0000259" key="6">
    <source>
        <dbReference type="Pfam" id="PF08281"/>
    </source>
</evidence>